<dbReference type="Proteomes" id="UP000002943">
    <property type="component" value="Unassembled WGS sequence"/>
</dbReference>
<dbReference type="PANTHER" id="PTHR30250:SF11">
    <property type="entry name" value="O-ANTIGEN TRANSPORTER-RELATED"/>
    <property type="match status" value="1"/>
</dbReference>
<feature type="transmembrane region" description="Helical" evidence="6">
    <location>
        <begin position="89"/>
        <end position="109"/>
    </location>
</feature>
<dbReference type="PANTHER" id="PTHR30250">
    <property type="entry name" value="PST FAMILY PREDICTED COLANIC ACID TRANSPORTER"/>
    <property type="match status" value="1"/>
</dbReference>
<evidence type="ECO:0000313" key="8">
    <source>
        <dbReference type="Proteomes" id="UP000002943"/>
    </source>
</evidence>
<evidence type="ECO:0000256" key="6">
    <source>
        <dbReference type="SAM" id="Phobius"/>
    </source>
</evidence>
<proteinExistence type="predicted"/>
<evidence type="ECO:0000313" key="7">
    <source>
        <dbReference type="EMBL" id="EFP96748.1"/>
    </source>
</evidence>
<dbReference type="InterPro" id="IPR050833">
    <property type="entry name" value="Poly_Biosynth_Transport"/>
</dbReference>
<dbReference type="OrthoDB" id="7057450at2"/>
<feature type="transmembrane region" description="Helical" evidence="6">
    <location>
        <begin position="306"/>
        <end position="331"/>
    </location>
</feature>
<keyword evidence="8" id="KW-1185">Reference proteome</keyword>
<feature type="transmembrane region" description="Helical" evidence="6">
    <location>
        <begin position="343"/>
        <end position="362"/>
    </location>
</feature>
<feature type="transmembrane region" description="Helical" evidence="6">
    <location>
        <begin position="129"/>
        <end position="149"/>
    </location>
</feature>
<evidence type="ECO:0000256" key="1">
    <source>
        <dbReference type="ARBA" id="ARBA00004651"/>
    </source>
</evidence>
<feature type="transmembrane region" description="Helical" evidence="6">
    <location>
        <begin position="400"/>
        <end position="420"/>
    </location>
</feature>
<name>E3BJH9_9VIBR</name>
<feature type="transmembrane region" description="Helical" evidence="6">
    <location>
        <begin position="161"/>
        <end position="177"/>
    </location>
</feature>
<feature type="transmembrane region" description="Helical" evidence="6">
    <location>
        <begin position="183"/>
        <end position="204"/>
    </location>
</feature>
<evidence type="ECO:0000256" key="5">
    <source>
        <dbReference type="ARBA" id="ARBA00023136"/>
    </source>
</evidence>
<gene>
    <name evidence="7" type="ORF">VIBC2010_07259</name>
</gene>
<dbReference type="STRING" id="796620.VIBC2010_07259"/>
<dbReference type="eggNOG" id="COG2244">
    <property type="taxonomic scope" value="Bacteria"/>
</dbReference>
<organism evidence="7 8">
    <name type="scientific">Vibrio caribbeanicus ATCC BAA-2122</name>
    <dbReference type="NCBI Taxonomy" id="796620"/>
    <lineage>
        <taxon>Bacteria</taxon>
        <taxon>Pseudomonadati</taxon>
        <taxon>Pseudomonadota</taxon>
        <taxon>Gammaproteobacteria</taxon>
        <taxon>Vibrionales</taxon>
        <taxon>Vibrionaceae</taxon>
        <taxon>Vibrio</taxon>
    </lineage>
</organism>
<keyword evidence="4 6" id="KW-1133">Transmembrane helix</keyword>
<evidence type="ECO:0000256" key="3">
    <source>
        <dbReference type="ARBA" id="ARBA00022692"/>
    </source>
</evidence>
<dbReference type="AlphaFoldDB" id="E3BJH9"/>
<reference evidence="7 8" key="1">
    <citation type="journal article" date="2012" name="Int. J. Syst. Evol. Microbiol.">
        <title>Vibrio caribbeanicus sp. nov., isolated from the marine sponge Scleritoderma cyanea.</title>
        <authorList>
            <person name="Hoffmann M."/>
            <person name="Monday S.R."/>
            <person name="Allard M.W."/>
            <person name="Strain E.A."/>
            <person name="Whittaker P."/>
            <person name="Naum M."/>
            <person name="McCarthy P.J."/>
            <person name="Lopez J.V."/>
            <person name="Fischer M."/>
            <person name="Brown E.W."/>
        </authorList>
    </citation>
    <scope>NUCLEOTIDE SEQUENCE [LARGE SCALE GENOMIC DNA]</scope>
    <source>
        <strain evidence="7 8">ATCC BAA-2122</strain>
    </source>
</reference>
<comment type="caution">
    <text evidence="7">The sequence shown here is derived from an EMBL/GenBank/DDBJ whole genome shotgun (WGS) entry which is preliminary data.</text>
</comment>
<dbReference type="RefSeq" id="WP_009601180.1">
    <property type="nucleotide sequence ID" value="NZ_AEIU01000069.1"/>
</dbReference>
<feature type="transmembrane region" description="Helical" evidence="6">
    <location>
        <begin position="40"/>
        <end position="62"/>
    </location>
</feature>
<keyword evidence="2" id="KW-1003">Cell membrane</keyword>
<feature type="transmembrane region" description="Helical" evidence="6">
    <location>
        <begin position="374"/>
        <end position="394"/>
    </location>
</feature>
<dbReference type="EMBL" id="AEIU01000069">
    <property type="protein sequence ID" value="EFP96748.1"/>
    <property type="molecule type" value="Genomic_DNA"/>
</dbReference>
<evidence type="ECO:0008006" key="9">
    <source>
        <dbReference type="Google" id="ProtNLM"/>
    </source>
</evidence>
<keyword evidence="5 6" id="KW-0472">Membrane</keyword>
<evidence type="ECO:0000256" key="4">
    <source>
        <dbReference type="ARBA" id="ARBA00022989"/>
    </source>
</evidence>
<dbReference type="GO" id="GO:0005886">
    <property type="term" value="C:plasma membrane"/>
    <property type="evidence" value="ECO:0007669"/>
    <property type="project" value="UniProtKB-SubCell"/>
</dbReference>
<comment type="subcellular location">
    <subcellularLocation>
        <location evidence="1">Cell membrane</location>
        <topology evidence="1">Multi-pass membrane protein</topology>
    </subcellularLocation>
</comment>
<sequence length="434" mass="50073">MKKTDHIAILSLFTSLIRVLGGPITILMVSSHLSLEEMGFYYTFFSFIVMTQLFEVGIGFVLKQFYSHDCKYNDQGVLSKKSLIKSSKLFIFSCQWYMGLAIIYLVLLIPFSKFYYFNYEGNIEFEGPLLLLLVVTSLKLVSNIIDTYLDGMQKQIILQKARLFSSITMSLSLWALISLDYQLYSIGLSLFLSIQVFVLVVLYYKKNIDFKIIKAGVNYSFLEQFREIFPLLSRSSLVWFFGYFFWNGFTLLGFHLYGASIAGQIGFSIAMAKGGYDVANSFSVNQRTIIANKIANDKLREAIEIFFKYSIFSLSVLTFGYLIIISVKVYLSEFEIVSKMLDTQNLITLFLFYIFILVMTSVNNFVRSFKIEPFVYLSIYNSTSLMVTFYLSHYWGLKNILLLSMIFLIPSLIYSFTFFLKKIGYIKLGIADVK</sequence>
<keyword evidence="3 6" id="KW-0812">Transmembrane</keyword>
<protein>
    <recommendedName>
        <fullName evidence="9">Polysaccharide biosynthesis protein</fullName>
    </recommendedName>
</protein>
<evidence type="ECO:0000256" key="2">
    <source>
        <dbReference type="ARBA" id="ARBA00022475"/>
    </source>
</evidence>
<accession>E3BJH9</accession>